<name>A0ABV4UAZ7_9BACT</name>
<protein>
    <recommendedName>
        <fullName evidence="5">Sec-independent protein translocase protein TatC</fullName>
    </recommendedName>
</protein>
<keyword evidence="5" id="KW-0813">Transport</keyword>
<sequence>MPMDQPTSAAQQLGDDLRMSFGEHIEELRRRMIHAIAGVVVAAAVTFWFGFQIIAWLARPFIEALDALGFPAQIYVRDPTLGFGVYIKVSLIAAAIVASPWVIYQIWRFISDGLYPHEKRTAYLLAPFSTIMTVAAVMFTYHILLPVSLVFLINFATFYPEVEPGQPGFMVRVLTGATPAPVVDPDAPAQSAEPVVEGLFDRLSVYDIDPASPEEGQLWVNRHERRIKLHLDGQTQVISIGSRRMVDALPELSEYVKFAAMIGLGVVIAFQLPVFMLVVGWTGLIDPNVIARFRKYALFACFALAAMLTPTDFLSMFVLALPLYALFEFGLALMRLTDRRARMANMDDEHP</sequence>
<dbReference type="EMBL" id="JBGUBD010000012">
    <property type="protein sequence ID" value="MFA9479799.1"/>
    <property type="molecule type" value="Genomic_DNA"/>
</dbReference>
<dbReference type="RefSeq" id="WP_425346724.1">
    <property type="nucleotide sequence ID" value="NZ_JBGUBD010000012.1"/>
</dbReference>
<evidence type="ECO:0000256" key="1">
    <source>
        <dbReference type="ARBA" id="ARBA00004141"/>
    </source>
</evidence>
<gene>
    <name evidence="5" type="primary">tatC</name>
    <name evidence="6" type="ORF">ACERK3_16045</name>
</gene>
<comment type="subunit">
    <text evidence="5">Forms a complex with TatA.</text>
</comment>
<feature type="transmembrane region" description="Helical" evidence="5">
    <location>
        <begin position="258"/>
        <end position="281"/>
    </location>
</feature>
<accession>A0ABV4UAZ7</accession>
<keyword evidence="2 5" id="KW-0812">Transmembrane</keyword>
<keyword evidence="7" id="KW-1185">Reference proteome</keyword>
<evidence type="ECO:0000256" key="2">
    <source>
        <dbReference type="ARBA" id="ARBA00022692"/>
    </source>
</evidence>
<keyword evidence="5" id="KW-0811">Translocation</keyword>
<dbReference type="InterPro" id="IPR002033">
    <property type="entry name" value="TatC"/>
</dbReference>
<keyword evidence="4 5" id="KW-0472">Membrane</keyword>
<keyword evidence="5" id="KW-0653">Protein transport</keyword>
<reference evidence="6 7" key="1">
    <citation type="submission" date="2024-08" db="EMBL/GenBank/DDBJ databases">
        <title>Whole-genome sequencing of halo(alkali)philic microorganisms from hypersaline lakes.</title>
        <authorList>
            <person name="Sorokin D.Y."/>
            <person name="Merkel A.Y."/>
            <person name="Messina E."/>
            <person name="Yakimov M."/>
        </authorList>
    </citation>
    <scope>NUCLEOTIDE SEQUENCE [LARGE SCALE GENOMIC DNA]</scope>
    <source>
        <strain evidence="6 7">AB-hyl4</strain>
    </source>
</reference>
<keyword evidence="5" id="KW-1003">Cell membrane</keyword>
<feature type="transmembrane region" description="Helical" evidence="5">
    <location>
        <begin position="293"/>
        <end position="310"/>
    </location>
</feature>
<proteinExistence type="inferred from homology"/>
<evidence type="ECO:0000256" key="4">
    <source>
        <dbReference type="ARBA" id="ARBA00023136"/>
    </source>
</evidence>
<dbReference type="Proteomes" id="UP001575105">
    <property type="component" value="Unassembled WGS sequence"/>
</dbReference>
<evidence type="ECO:0000256" key="3">
    <source>
        <dbReference type="ARBA" id="ARBA00022989"/>
    </source>
</evidence>
<keyword evidence="3 5" id="KW-1133">Transmembrane helix</keyword>
<feature type="transmembrane region" description="Helical" evidence="5">
    <location>
        <begin position="316"/>
        <end position="336"/>
    </location>
</feature>
<evidence type="ECO:0000313" key="6">
    <source>
        <dbReference type="EMBL" id="MFA9479799.1"/>
    </source>
</evidence>
<dbReference type="PANTHER" id="PTHR30371">
    <property type="entry name" value="SEC-INDEPENDENT PROTEIN TRANSLOCASE PROTEIN TATC"/>
    <property type="match status" value="1"/>
</dbReference>
<organism evidence="6 7">
    <name type="scientific">Natronomicrosphaera hydrolytica</name>
    <dbReference type="NCBI Taxonomy" id="3242702"/>
    <lineage>
        <taxon>Bacteria</taxon>
        <taxon>Pseudomonadati</taxon>
        <taxon>Planctomycetota</taxon>
        <taxon>Phycisphaerae</taxon>
        <taxon>Phycisphaerales</taxon>
        <taxon>Phycisphaeraceae</taxon>
        <taxon>Natronomicrosphaera</taxon>
    </lineage>
</organism>
<dbReference type="Pfam" id="PF00902">
    <property type="entry name" value="TatC"/>
    <property type="match status" value="2"/>
</dbReference>
<dbReference type="PANTHER" id="PTHR30371:SF0">
    <property type="entry name" value="SEC-INDEPENDENT PROTEIN TRANSLOCASE PROTEIN TATC, CHLOROPLASTIC-RELATED"/>
    <property type="match status" value="1"/>
</dbReference>
<comment type="function">
    <text evidence="5">Part of the twin-arginine translocation (Tat) system that transports large folded proteins containing a characteristic twin-arginine motif in their signal peptide across membranes.</text>
</comment>
<evidence type="ECO:0000313" key="7">
    <source>
        <dbReference type="Proteomes" id="UP001575105"/>
    </source>
</evidence>
<feature type="transmembrane region" description="Helical" evidence="5">
    <location>
        <begin position="35"/>
        <end position="58"/>
    </location>
</feature>
<evidence type="ECO:0000256" key="5">
    <source>
        <dbReference type="HAMAP-Rule" id="MF_00902"/>
    </source>
</evidence>
<feature type="transmembrane region" description="Helical" evidence="5">
    <location>
        <begin position="122"/>
        <end position="144"/>
    </location>
</feature>
<comment type="similarity">
    <text evidence="5">Belongs to the TatC family.</text>
</comment>
<dbReference type="PRINTS" id="PR01840">
    <property type="entry name" value="TATCFAMILY"/>
</dbReference>
<comment type="caution">
    <text evidence="6">The sequence shown here is derived from an EMBL/GenBank/DDBJ whole genome shotgun (WGS) entry which is preliminary data.</text>
</comment>
<dbReference type="HAMAP" id="MF_00902">
    <property type="entry name" value="TatC"/>
    <property type="match status" value="1"/>
</dbReference>
<feature type="transmembrane region" description="Helical" evidence="5">
    <location>
        <begin position="85"/>
        <end position="110"/>
    </location>
</feature>
<comment type="subcellular location">
    <subcellularLocation>
        <location evidence="5">Cell membrane</location>
        <topology evidence="5">Multi-pass membrane protein</topology>
    </subcellularLocation>
    <subcellularLocation>
        <location evidence="1">Membrane</location>
        <topology evidence="1">Multi-pass membrane protein</topology>
    </subcellularLocation>
</comment>